<dbReference type="RefSeq" id="WP_174237376.1">
    <property type="nucleotide sequence ID" value="NZ_RXMA01000219.1"/>
</dbReference>
<evidence type="ECO:0000259" key="1">
    <source>
        <dbReference type="Pfam" id="PF13701"/>
    </source>
</evidence>
<gene>
    <name evidence="2" type="ORF">EJ903_26855</name>
</gene>
<reference evidence="2 3" key="1">
    <citation type="submission" date="2018-12" db="EMBL/GenBank/DDBJ databases">
        <authorList>
            <person name="Yang Y."/>
        </authorList>
    </citation>
    <scope>NUCLEOTIDE SEQUENCE [LARGE SCALE GENOMIC DNA]</scope>
    <source>
        <strain evidence="2 3">L-25-5w-1</strain>
    </source>
</reference>
<protein>
    <submittedName>
        <fullName evidence="2">IS1380 family transposase</fullName>
    </submittedName>
</protein>
<evidence type="ECO:0000313" key="3">
    <source>
        <dbReference type="Proteomes" id="UP000277007"/>
    </source>
</evidence>
<evidence type="ECO:0000313" key="2">
    <source>
        <dbReference type="EMBL" id="RTR07529.1"/>
    </source>
</evidence>
<comment type="caution">
    <text evidence="2">The sequence shown here is derived from an EMBL/GenBank/DDBJ whole genome shotgun (WGS) entry which is preliminary data.</text>
</comment>
<feature type="domain" description="Transposase DDE" evidence="1">
    <location>
        <begin position="2"/>
        <end position="68"/>
    </location>
</feature>
<organism evidence="2 3">
    <name type="scientific">Azospirillum griseum</name>
    <dbReference type="NCBI Taxonomy" id="2496639"/>
    <lineage>
        <taxon>Bacteria</taxon>
        <taxon>Pseudomonadati</taxon>
        <taxon>Pseudomonadota</taxon>
        <taxon>Alphaproteobacteria</taxon>
        <taxon>Rhodospirillales</taxon>
        <taxon>Azospirillaceae</taxon>
        <taxon>Azospirillum</taxon>
    </lineage>
</organism>
<feature type="non-terminal residue" evidence="2">
    <location>
        <position position="68"/>
    </location>
</feature>
<dbReference type="Pfam" id="PF13701">
    <property type="entry name" value="DDE_Tnp_1_4"/>
    <property type="match status" value="1"/>
</dbReference>
<name>A0A3S0R4P9_9PROT</name>
<dbReference type="EMBL" id="RXMA01000219">
    <property type="protein sequence ID" value="RTR07529.1"/>
    <property type="molecule type" value="Genomic_DNA"/>
</dbReference>
<keyword evidence="3" id="KW-1185">Reference proteome</keyword>
<dbReference type="Proteomes" id="UP000277007">
    <property type="component" value="Unassembled WGS sequence"/>
</dbReference>
<feature type="non-terminal residue" evidence="2">
    <location>
        <position position="1"/>
    </location>
</feature>
<accession>A0A3S0R4P9</accession>
<proteinExistence type="predicted"/>
<sequence>LSPVTGKPVIGRFDGGRLSSDGGLLVLREVERRLRVAERLAGCIEDPRDPLRTVHSLTDIIGFRLLAI</sequence>
<dbReference type="AlphaFoldDB" id="A0A3S0R4P9"/>
<dbReference type="InterPro" id="IPR025668">
    <property type="entry name" value="Tnp_DDE_dom"/>
</dbReference>